<name>A0ABN7S781_OIKDI</name>
<proteinExistence type="inferred from homology"/>
<evidence type="ECO:0000256" key="1">
    <source>
        <dbReference type="ARBA" id="ARBA00007796"/>
    </source>
</evidence>
<keyword evidence="6" id="KW-1185">Reference proteome</keyword>
<feature type="compositionally biased region" description="Polar residues" evidence="4">
    <location>
        <begin position="260"/>
        <end position="270"/>
    </location>
</feature>
<feature type="region of interest" description="Disordered" evidence="4">
    <location>
        <begin position="285"/>
        <end position="322"/>
    </location>
</feature>
<organism evidence="5 6">
    <name type="scientific">Oikopleura dioica</name>
    <name type="common">Tunicate</name>
    <dbReference type="NCBI Taxonomy" id="34765"/>
    <lineage>
        <taxon>Eukaryota</taxon>
        <taxon>Metazoa</taxon>
        <taxon>Chordata</taxon>
        <taxon>Tunicata</taxon>
        <taxon>Appendicularia</taxon>
        <taxon>Copelata</taxon>
        <taxon>Oikopleuridae</taxon>
        <taxon>Oikopleura</taxon>
    </lineage>
</organism>
<protein>
    <submittedName>
        <fullName evidence="5">Oidioi.mRNA.OKI2018_I69.PAR.g12338.t1.cds</fullName>
    </submittedName>
</protein>
<dbReference type="PROSITE" id="PS00018">
    <property type="entry name" value="EF_HAND_1"/>
    <property type="match status" value="1"/>
</dbReference>
<dbReference type="InterPro" id="IPR018247">
    <property type="entry name" value="EF_Hand_1_Ca_BS"/>
</dbReference>
<feature type="coiled-coil region" evidence="3">
    <location>
        <begin position="135"/>
        <end position="176"/>
    </location>
</feature>
<sequence>MSGEESSFENGEGDTDPRVQEELERLNNAGTDINVLETALTKARTEYRTYLHKISHDLRALEKTLGSCVKKSRPYYESRNKFKEAQHAVQLATEKFEHAASRHNAAREMVAVAEASLESTVGADAQDKLAWAEMLNQATEKVNIAEKERQEAAKLHTQKIQKLQEIERTMRSLQKSQKRSIISSKPYFELKVIKMAEMEDKRNTVNEIEQKLHISKSDYQAALRTLETISEQIHLHRKLQSLESNLSGKSDHLTVPNAAGTGNNQSDTSSCRSVLSDLRRADSVEHIDNMSDPSDADQNDRLSVDSGMWTPGSGSGGSRHDVLSRKQSGALKIANLKYPPPNPQISDSYSADLESIPLAKEDFWDGYHRKQKQDWFLNQNQALDFIKRHTSIADTDRDHRVSILDLGVGTSTLMLRIIFMMKNLDGWAIDFSEEACRFQAKSVETLLENYSKKTGDSESLLVKNGNSLVICKDDCRSLTCADNSIDYIIDKGTMDAFMRLEESDSFQAMDEMVRVLGPSGKVLQLTEEPPETRVERWFKWSQTSKYEAKVQQEEIAGKYGYIVTVTLK</sequence>
<dbReference type="InterPro" id="IPR029063">
    <property type="entry name" value="SAM-dependent_MTases_sf"/>
</dbReference>
<evidence type="ECO:0000256" key="4">
    <source>
        <dbReference type="SAM" id="MobiDB-lite"/>
    </source>
</evidence>
<dbReference type="PANTHER" id="PTHR19423">
    <property type="entry name" value="SH3 DOMAIN-BINDING PROTEIN 5"/>
    <property type="match status" value="1"/>
</dbReference>
<reference evidence="5 6" key="1">
    <citation type="submission" date="2021-04" db="EMBL/GenBank/DDBJ databases">
        <authorList>
            <person name="Bliznina A."/>
        </authorList>
    </citation>
    <scope>NUCLEOTIDE SEQUENCE [LARGE SCALE GENOMIC DNA]</scope>
</reference>
<gene>
    <name evidence="5" type="ORF">OKIOD_LOCUS3896</name>
</gene>
<dbReference type="Proteomes" id="UP001158576">
    <property type="component" value="Chromosome PAR"/>
</dbReference>
<evidence type="ECO:0000256" key="3">
    <source>
        <dbReference type="SAM" id="Coils"/>
    </source>
</evidence>
<dbReference type="Gene3D" id="3.40.50.150">
    <property type="entry name" value="Vaccinia Virus protein VP39"/>
    <property type="match status" value="1"/>
</dbReference>
<comment type="similarity">
    <text evidence="1">Belongs to the SH3BP5 family.</text>
</comment>
<accession>A0ABN7S781</accession>
<evidence type="ECO:0000256" key="2">
    <source>
        <dbReference type="ARBA" id="ARBA00023054"/>
    </source>
</evidence>
<dbReference type="InterPro" id="IPR007940">
    <property type="entry name" value="SH3BP5"/>
</dbReference>
<dbReference type="SUPFAM" id="SSF53335">
    <property type="entry name" value="S-adenosyl-L-methionine-dependent methyltransferases"/>
    <property type="match status" value="1"/>
</dbReference>
<evidence type="ECO:0000313" key="5">
    <source>
        <dbReference type="EMBL" id="CAG5089756.1"/>
    </source>
</evidence>
<dbReference type="Pfam" id="PF05276">
    <property type="entry name" value="SH3BP5"/>
    <property type="match status" value="1"/>
</dbReference>
<dbReference type="PANTHER" id="PTHR19423:SF1">
    <property type="entry name" value="SH3 DOMAIN-BINDING PROTEIN 5"/>
    <property type="match status" value="1"/>
</dbReference>
<evidence type="ECO:0000313" key="6">
    <source>
        <dbReference type="Proteomes" id="UP001158576"/>
    </source>
</evidence>
<feature type="region of interest" description="Disordered" evidence="4">
    <location>
        <begin position="246"/>
        <end position="270"/>
    </location>
</feature>
<keyword evidence="2 3" id="KW-0175">Coiled coil</keyword>
<dbReference type="EMBL" id="OU015568">
    <property type="protein sequence ID" value="CAG5089756.1"/>
    <property type="molecule type" value="Genomic_DNA"/>
</dbReference>